<reference evidence="1 2" key="1">
    <citation type="journal article" date="2002" name="Proc. Natl. Acad. Sci. U.S.A.">
        <title>The complete genome sequence of Chlorobium tepidum TLS, a photosynthetic, anaerobic, green-sulfur bacterium.</title>
        <authorList>
            <person name="Eisen J.A."/>
            <person name="Nelson K.E."/>
            <person name="Paulsen I.T."/>
            <person name="Heidelberg J.F."/>
            <person name="Wu M."/>
            <person name="Dodson R.J."/>
            <person name="Deboy R."/>
            <person name="Gwinn M.L."/>
            <person name="Nelson W.C."/>
            <person name="Haft D.H."/>
            <person name="Hickey E.K."/>
            <person name="Peterson J.D."/>
            <person name="Durkin A.S."/>
            <person name="Kolonay J.L."/>
            <person name="Yang F."/>
            <person name="Holt I."/>
            <person name="Umayam L.A."/>
            <person name="Mason T."/>
            <person name="Brenner M."/>
            <person name="Shea T.P."/>
            <person name="Parksey D."/>
            <person name="Nierman W.C."/>
            <person name="Feldblyum T.V."/>
            <person name="Hansen C.L."/>
            <person name="Craven M.B."/>
            <person name="Radune D."/>
            <person name="Vamathevan J."/>
            <person name="Khouri H."/>
            <person name="White O."/>
            <person name="Gruber T.M."/>
            <person name="Ketchum K.A."/>
            <person name="Venter J.C."/>
            <person name="Tettelin H."/>
            <person name="Bryant D.A."/>
            <person name="Fraser C.M."/>
        </authorList>
    </citation>
    <scope>NUCLEOTIDE SEQUENCE [LARGE SCALE GENOMIC DNA]</scope>
    <source>
        <strain evidence="2">ATCC 49652 / DSM 12025 / NBRC 103806 / TLS</strain>
    </source>
</reference>
<dbReference type="OrthoDB" id="598098at2"/>
<protein>
    <recommendedName>
        <fullName evidence="3">DUF4296 domain-containing protein</fullName>
    </recommendedName>
</protein>
<dbReference type="PROSITE" id="PS51257">
    <property type="entry name" value="PROKAR_LIPOPROTEIN"/>
    <property type="match status" value="1"/>
</dbReference>
<keyword evidence="2" id="KW-1185">Reference proteome</keyword>
<evidence type="ECO:0008006" key="3">
    <source>
        <dbReference type="Google" id="ProtNLM"/>
    </source>
</evidence>
<dbReference type="EMBL" id="AE006470">
    <property type="protein sequence ID" value="AAM72442.1"/>
    <property type="molecule type" value="Genomic_DNA"/>
</dbReference>
<gene>
    <name evidence="1" type="ordered locus">CT1210</name>
</gene>
<sequence length="124" mass="14207">MRQLNLNFTSIQKGLALFRRLFFVALFGLLMAGCSLQRQDKLSADDLHFAAFYADYLARSGVTDKGNAAPLTDLTPAGLDTLFVRHKLDQKTFDARLDAYSRNPELWRKVLLEVRRNLDQESRK</sequence>
<accession>Q8KD45</accession>
<evidence type="ECO:0000313" key="1">
    <source>
        <dbReference type="EMBL" id="AAM72442.1"/>
    </source>
</evidence>
<dbReference type="Proteomes" id="UP000001007">
    <property type="component" value="Chromosome"/>
</dbReference>
<name>Q8KD45_CHLTE</name>
<dbReference type="HOGENOM" id="CLU_160673_0_0_10"/>
<dbReference type="eggNOG" id="ENOG502ZM57">
    <property type="taxonomic scope" value="Bacteria"/>
</dbReference>
<proteinExistence type="predicted"/>
<dbReference type="AlphaFoldDB" id="Q8KD45"/>
<organism evidence="1 2">
    <name type="scientific">Chlorobaculum tepidum (strain ATCC 49652 / DSM 12025 / NBRC 103806 / TLS)</name>
    <name type="common">Chlorobium tepidum</name>
    <dbReference type="NCBI Taxonomy" id="194439"/>
    <lineage>
        <taxon>Bacteria</taxon>
        <taxon>Pseudomonadati</taxon>
        <taxon>Chlorobiota</taxon>
        <taxon>Chlorobiia</taxon>
        <taxon>Chlorobiales</taxon>
        <taxon>Chlorobiaceae</taxon>
        <taxon>Chlorobaculum</taxon>
    </lineage>
</organism>
<evidence type="ECO:0000313" key="2">
    <source>
        <dbReference type="Proteomes" id="UP000001007"/>
    </source>
</evidence>
<dbReference type="STRING" id="194439.CT1210"/>
<dbReference type="KEGG" id="cte:CT1210"/>
<dbReference type="EnsemblBacteria" id="AAM72442">
    <property type="protein sequence ID" value="AAM72442"/>
    <property type="gene ID" value="CT1210"/>
</dbReference>